<keyword evidence="9" id="KW-0094">Blood coagulation</keyword>
<keyword evidence="10 18" id="KW-0472">Membrane</keyword>
<dbReference type="GeneTree" id="ENSGT01050000244840"/>
<keyword evidence="5" id="KW-0356">Hemostasis</keyword>
<dbReference type="PRINTS" id="PR00908">
    <property type="entry name" value="THROMBINR"/>
</dbReference>
<dbReference type="PROSITE" id="PS50262">
    <property type="entry name" value="G_PROTEIN_RECEP_F1_2"/>
    <property type="match status" value="1"/>
</dbReference>
<accession>A0A3B1JHH8</accession>
<dbReference type="GO" id="GO:1902037">
    <property type="term" value="P:negative regulation of hematopoietic stem cell differentiation"/>
    <property type="evidence" value="ECO:0007669"/>
    <property type="project" value="Ensembl"/>
</dbReference>
<feature type="signal peptide" evidence="19">
    <location>
        <begin position="1"/>
        <end position="21"/>
    </location>
</feature>
<feature type="transmembrane region" description="Helical" evidence="18">
    <location>
        <begin position="126"/>
        <end position="146"/>
    </location>
</feature>
<evidence type="ECO:0000256" key="17">
    <source>
        <dbReference type="SAM" id="MobiDB-lite"/>
    </source>
</evidence>
<evidence type="ECO:0000256" key="9">
    <source>
        <dbReference type="ARBA" id="ARBA00023084"/>
    </source>
</evidence>
<evidence type="ECO:0000256" key="10">
    <source>
        <dbReference type="ARBA" id="ARBA00023136"/>
    </source>
</evidence>
<dbReference type="InterPro" id="IPR017452">
    <property type="entry name" value="GPCR_Rhodpsn_7TM"/>
</dbReference>
<dbReference type="Bgee" id="ENSAMXG00000039666">
    <property type="expression patterns" value="Expressed in mesonephros and 13 other cell types or tissues"/>
</dbReference>
<feature type="compositionally biased region" description="Polar residues" evidence="17">
    <location>
        <begin position="401"/>
        <end position="414"/>
    </location>
</feature>
<feature type="transmembrane region" description="Helical" evidence="18">
    <location>
        <begin position="255"/>
        <end position="279"/>
    </location>
</feature>
<dbReference type="InterPro" id="IPR003912">
    <property type="entry name" value="Protea_act_rcpt"/>
</dbReference>
<feature type="transmembrane region" description="Helical" evidence="18">
    <location>
        <begin position="299"/>
        <end position="324"/>
    </location>
</feature>
<feature type="domain" description="G-protein coupled receptors family 1 profile" evidence="20">
    <location>
        <begin position="108"/>
        <end position="357"/>
    </location>
</feature>
<keyword evidence="3" id="KW-1003">Cell membrane</keyword>
<dbReference type="GO" id="GO:0030194">
    <property type="term" value="P:positive regulation of blood coagulation"/>
    <property type="evidence" value="ECO:0007669"/>
    <property type="project" value="TreeGrafter"/>
</dbReference>
<keyword evidence="12" id="KW-0675">Receptor</keyword>
<protein>
    <recommendedName>
        <fullName evidence="2">Proteinase-activated receptor 1</fullName>
    </recommendedName>
    <alternativeName>
        <fullName evidence="15">Thrombin receptor</fullName>
    </alternativeName>
</protein>
<dbReference type="PRINTS" id="PR01428">
    <property type="entry name" value="PROTEASEAR"/>
</dbReference>
<reference evidence="21" key="4">
    <citation type="submission" date="2025-09" db="UniProtKB">
        <authorList>
            <consortium name="Ensembl"/>
        </authorList>
    </citation>
    <scope>IDENTIFICATION</scope>
</reference>
<evidence type="ECO:0000256" key="3">
    <source>
        <dbReference type="ARBA" id="ARBA00022475"/>
    </source>
</evidence>
<evidence type="ECO:0000256" key="13">
    <source>
        <dbReference type="ARBA" id="ARBA00023180"/>
    </source>
</evidence>
<evidence type="ECO:0000256" key="16">
    <source>
        <dbReference type="PIRSR" id="PIRSR603912-52"/>
    </source>
</evidence>
<keyword evidence="8" id="KW-0297">G-protein coupled receptor</keyword>
<dbReference type="STRING" id="7994.ENSAMXP00000041788"/>
<keyword evidence="13" id="KW-0325">Glycoprotein</keyword>
<evidence type="ECO:0000313" key="22">
    <source>
        <dbReference type="Proteomes" id="UP000018467"/>
    </source>
</evidence>
<keyword evidence="7 18" id="KW-1133">Transmembrane helix</keyword>
<keyword evidence="6 19" id="KW-0732">Signal</keyword>
<evidence type="ECO:0000256" key="19">
    <source>
        <dbReference type="SAM" id="SignalP"/>
    </source>
</evidence>
<keyword evidence="11 16" id="KW-1015">Disulfide bond</keyword>
<dbReference type="InterPro" id="IPR000276">
    <property type="entry name" value="GPCR_Rhodpsn"/>
</dbReference>
<keyword evidence="4 18" id="KW-0812">Transmembrane</keyword>
<evidence type="ECO:0000256" key="4">
    <source>
        <dbReference type="ARBA" id="ARBA00022692"/>
    </source>
</evidence>
<feature type="transmembrane region" description="Helical" evidence="18">
    <location>
        <begin position="208"/>
        <end position="228"/>
    </location>
</feature>
<dbReference type="Pfam" id="PF00001">
    <property type="entry name" value="7tm_1"/>
    <property type="match status" value="1"/>
</dbReference>
<dbReference type="GO" id="GO:0060836">
    <property type="term" value="P:lymphatic endothelial cell differentiation"/>
    <property type="evidence" value="ECO:0007669"/>
    <property type="project" value="Ensembl"/>
</dbReference>
<evidence type="ECO:0000259" key="20">
    <source>
        <dbReference type="PROSITE" id="PS50262"/>
    </source>
</evidence>
<evidence type="ECO:0000256" key="15">
    <source>
        <dbReference type="ARBA" id="ARBA00031780"/>
    </source>
</evidence>
<feature type="disulfide bond" evidence="16">
    <location>
        <begin position="164"/>
        <end position="243"/>
    </location>
</feature>
<evidence type="ECO:0000256" key="8">
    <source>
        <dbReference type="ARBA" id="ARBA00023040"/>
    </source>
</evidence>
<evidence type="ECO:0000256" key="6">
    <source>
        <dbReference type="ARBA" id="ARBA00022729"/>
    </source>
</evidence>
<dbReference type="PANTHER" id="PTHR24232:SF20">
    <property type="entry name" value="PROTEINASE-ACTIVATED RECEPTOR 1"/>
    <property type="match status" value="1"/>
</dbReference>
<dbReference type="InParanoid" id="A0A3B1JHH8"/>
<evidence type="ECO:0000256" key="5">
    <source>
        <dbReference type="ARBA" id="ARBA00022696"/>
    </source>
</evidence>
<dbReference type="Gene3D" id="1.20.1070.10">
    <property type="entry name" value="Rhodopsin 7-helix transmembrane proteins"/>
    <property type="match status" value="1"/>
</dbReference>
<dbReference type="FunCoup" id="A0A3B1JHH8">
    <property type="interactions" value="809"/>
</dbReference>
<keyword evidence="22" id="KW-1185">Reference proteome</keyword>
<dbReference type="GO" id="GO:0035025">
    <property type="term" value="P:positive regulation of Rho protein signal transduction"/>
    <property type="evidence" value="ECO:0007669"/>
    <property type="project" value="TreeGrafter"/>
</dbReference>
<evidence type="ECO:0000256" key="7">
    <source>
        <dbReference type="ARBA" id="ARBA00022989"/>
    </source>
</evidence>
<evidence type="ECO:0000313" key="21">
    <source>
        <dbReference type="Ensembl" id="ENSAMXP00000041788.1"/>
    </source>
</evidence>
<feature type="transmembrane region" description="Helical" evidence="18">
    <location>
        <begin position="336"/>
        <end position="359"/>
    </location>
</feature>
<evidence type="ECO:0000256" key="1">
    <source>
        <dbReference type="ARBA" id="ARBA00004651"/>
    </source>
</evidence>
<reference evidence="22" key="2">
    <citation type="journal article" date="2014" name="Nat. Commun.">
        <title>The cavefish genome reveals candidate genes for eye loss.</title>
        <authorList>
            <person name="McGaugh S.E."/>
            <person name="Gross J.B."/>
            <person name="Aken B."/>
            <person name="Blin M."/>
            <person name="Borowsky R."/>
            <person name="Chalopin D."/>
            <person name="Hinaux H."/>
            <person name="Jeffery W.R."/>
            <person name="Keene A."/>
            <person name="Ma L."/>
            <person name="Minx P."/>
            <person name="Murphy D."/>
            <person name="O'Quin K.E."/>
            <person name="Retaux S."/>
            <person name="Rohner N."/>
            <person name="Searle S.M."/>
            <person name="Stahl B.A."/>
            <person name="Tabin C."/>
            <person name="Volff J.N."/>
            <person name="Yoshizawa M."/>
            <person name="Warren W.C."/>
        </authorList>
    </citation>
    <scope>NUCLEOTIDE SEQUENCE [LARGE SCALE GENOMIC DNA]</scope>
    <source>
        <strain evidence="22">female</strain>
    </source>
</reference>
<dbReference type="PANTHER" id="PTHR24232">
    <property type="entry name" value="G-PROTEIN COUPLED RECEPTOR"/>
    <property type="match status" value="1"/>
</dbReference>
<evidence type="ECO:0000256" key="2">
    <source>
        <dbReference type="ARBA" id="ARBA00019705"/>
    </source>
</evidence>
<organism evidence="21 22">
    <name type="scientific">Astyanax mexicanus</name>
    <name type="common">Blind cave fish</name>
    <name type="synonym">Astyanax fasciatus mexicanus</name>
    <dbReference type="NCBI Taxonomy" id="7994"/>
    <lineage>
        <taxon>Eukaryota</taxon>
        <taxon>Metazoa</taxon>
        <taxon>Chordata</taxon>
        <taxon>Craniata</taxon>
        <taxon>Vertebrata</taxon>
        <taxon>Euteleostomi</taxon>
        <taxon>Actinopterygii</taxon>
        <taxon>Neopterygii</taxon>
        <taxon>Teleostei</taxon>
        <taxon>Ostariophysi</taxon>
        <taxon>Characiformes</taxon>
        <taxon>Characoidei</taxon>
        <taxon>Acestrorhamphidae</taxon>
        <taxon>Acestrorhamphinae</taxon>
        <taxon>Astyanax</taxon>
    </lineage>
</organism>
<proteinExistence type="predicted"/>
<feature type="transmembrane region" description="Helical" evidence="18">
    <location>
        <begin position="92"/>
        <end position="114"/>
    </location>
</feature>
<dbReference type="AlphaFoldDB" id="A0A3B1JHH8"/>
<comment type="subcellular location">
    <subcellularLocation>
        <location evidence="1">Cell membrane</location>
        <topology evidence="1">Multi-pass membrane protein</topology>
    </subcellularLocation>
</comment>
<dbReference type="FunFam" id="1.20.1070.10:FF:000040">
    <property type="entry name" value="Coagulation factor 2 (thrombin) receptor"/>
    <property type="match status" value="1"/>
</dbReference>
<feature type="transmembrane region" description="Helical" evidence="18">
    <location>
        <begin position="166"/>
        <end position="187"/>
    </location>
</feature>
<dbReference type="Proteomes" id="UP000018467">
    <property type="component" value="Unassembled WGS sequence"/>
</dbReference>
<sequence length="414" mass="45780">MAVIVRSFIAVVLLALGTTAAMMPDNGTHSIVRTFSGFFLTVTDEPFEYLDVQEGSGSGMGLEREQHLPVAKGRYYISKEASVFLQSRLATVFVPTIYTLVFLTSVPLNLLALVAFVRRVRPKKPAAIYMMNLACADLLFALLLPFRISYHYGGHDWQFGEGLCRLVTAAFYCNMYCSVLLVTAISVDRLAAVVYPTDSLIWRTPRNAWAVCAASWLLSSAGVFPLLLSQQTLRVAMLEITTCHDVLDVRQLRSYYVYFFPIFVSVFFFIPFLLSATCYYRIIRVLCGVAKRAKRHRAVLMAATVFVVFAVCFTPANVILVMHSVHAARGLADSSYAAYLLAMCAGSASCSLDPLLYYFGSSRCHKVALDFFTGRSRWRSEAAAGATDSSQSTRSSKLDTFKSNASGQYSKLAA</sequence>
<dbReference type="Ensembl" id="ENSAMXT00000043649.1">
    <property type="protein sequence ID" value="ENSAMXP00000041788.1"/>
    <property type="gene ID" value="ENSAMXG00000039666.1"/>
</dbReference>
<dbReference type="InterPro" id="IPR000935">
    <property type="entry name" value="Thrmbn_rcpt"/>
</dbReference>
<feature type="region of interest" description="Disordered" evidence="17">
    <location>
        <begin position="383"/>
        <end position="414"/>
    </location>
</feature>
<reference evidence="21" key="3">
    <citation type="submission" date="2025-08" db="UniProtKB">
        <authorList>
            <consortium name="Ensembl"/>
        </authorList>
    </citation>
    <scope>IDENTIFICATION</scope>
</reference>
<evidence type="ECO:0000256" key="18">
    <source>
        <dbReference type="SAM" id="Phobius"/>
    </source>
</evidence>
<evidence type="ECO:0000256" key="14">
    <source>
        <dbReference type="ARBA" id="ARBA00023224"/>
    </source>
</evidence>
<dbReference type="GO" id="GO:0005886">
    <property type="term" value="C:plasma membrane"/>
    <property type="evidence" value="ECO:0007669"/>
    <property type="project" value="UniProtKB-SubCell"/>
</dbReference>
<evidence type="ECO:0000256" key="12">
    <source>
        <dbReference type="ARBA" id="ARBA00023170"/>
    </source>
</evidence>
<reference evidence="22" key="1">
    <citation type="submission" date="2013-03" db="EMBL/GenBank/DDBJ databases">
        <authorList>
            <person name="Jeffery W."/>
            <person name="Warren W."/>
            <person name="Wilson R.K."/>
        </authorList>
    </citation>
    <scope>NUCLEOTIDE SEQUENCE</scope>
    <source>
        <strain evidence="22">female</strain>
    </source>
</reference>
<dbReference type="GO" id="GO:0015057">
    <property type="term" value="F:thrombin-activated receptor activity"/>
    <property type="evidence" value="ECO:0007669"/>
    <property type="project" value="Ensembl"/>
</dbReference>
<dbReference type="GO" id="GO:0098508">
    <property type="term" value="P:endothelial to hematopoietic transition"/>
    <property type="evidence" value="ECO:0007669"/>
    <property type="project" value="Ensembl"/>
</dbReference>
<dbReference type="GO" id="GO:0007596">
    <property type="term" value="P:blood coagulation"/>
    <property type="evidence" value="ECO:0007669"/>
    <property type="project" value="UniProtKB-KW"/>
</dbReference>
<keyword evidence="14" id="KW-0807">Transducer</keyword>
<evidence type="ECO:0000256" key="11">
    <source>
        <dbReference type="ARBA" id="ARBA00023157"/>
    </source>
</evidence>
<dbReference type="GO" id="GO:0007200">
    <property type="term" value="P:phospholipase C-activating G protein-coupled receptor signaling pathway"/>
    <property type="evidence" value="ECO:0007669"/>
    <property type="project" value="TreeGrafter"/>
</dbReference>
<dbReference type="SUPFAM" id="SSF81321">
    <property type="entry name" value="Family A G protein-coupled receptor-like"/>
    <property type="match status" value="1"/>
</dbReference>
<dbReference type="PRINTS" id="PR00237">
    <property type="entry name" value="GPCRRHODOPSN"/>
</dbReference>
<feature type="chain" id="PRO_5017182652" description="Proteinase-activated receptor 1" evidence="19">
    <location>
        <begin position="22"/>
        <end position="414"/>
    </location>
</feature>
<name>A0A3B1JHH8_ASTMX</name>